<evidence type="ECO:0000313" key="2">
    <source>
        <dbReference type="Proteomes" id="UP001239111"/>
    </source>
</evidence>
<organism evidence="1 2">
    <name type="scientific">Eretmocerus hayati</name>
    <dbReference type="NCBI Taxonomy" id="131215"/>
    <lineage>
        <taxon>Eukaryota</taxon>
        <taxon>Metazoa</taxon>
        <taxon>Ecdysozoa</taxon>
        <taxon>Arthropoda</taxon>
        <taxon>Hexapoda</taxon>
        <taxon>Insecta</taxon>
        <taxon>Pterygota</taxon>
        <taxon>Neoptera</taxon>
        <taxon>Endopterygota</taxon>
        <taxon>Hymenoptera</taxon>
        <taxon>Apocrita</taxon>
        <taxon>Proctotrupomorpha</taxon>
        <taxon>Chalcidoidea</taxon>
        <taxon>Aphelinidae</taxon>
        <taxon>Aphelininae</taxon>
        <taxon>Eretmocerus</taxon>
    </lineage>
</organism>
<name>A0ACC2PTP1_9HYME</name>
<reference evidence="1" key="1">
    <citation type="submission" date="2023-04" db="EMBL/GenBank/DDBJ databases">
        <title>A chromosome-level genome assembly of the parasitoid wasp Eretmocerus hayati.</title>
        <authorList>
            <person name="Zhong Y."/>
            <person name="Liu S."/>
            <person name="Liu Y."/>
        </authorList>
    </citation>
    <scope>NUCLEOTIDE SEQUENCE</scope>
    <source>
        <strain evidence="1">ZJU_SS_LIU_2023</strain>
    </source>
</reference>
<sequence>MIIPAQSNQKIRPKPIQLAPKPTASPQKATNSGLPIELLQRVNEGGISISPIKPAPAPIITAQSTQIVVVVNETGSHYALALPNGSKLILTPEQVAQIRASNGGKLVL</sequence>
<proteinExistence type="predicted"/>
<accession>A0ACC2PTP1</accession>
<protein>
    <submittedName>
        <fullName evidence="1">Uncharacterized protein</fullName>
    </submittedName>
</protein>
<gene>
    <name evidence="1" type="ORF">QAD02_022680</name>
</gene>
<dbReference type="Proteomes" id="UP001239111">
    <property type="component" value="Chromosome 1"/>
</dbReference>
<evidence type="ECO:0000313" key="1">
    <source>
        <dbReference type="EMBL" id="KAJ8686886.1"/>
    </source>
</evidence>
<dbReference type="EMBL" id="CM056741">
    <property type="protein sequence ID" value="KAJ8686886.1"/>
    <property type="molecule type" value="Genomic_DNA"/>
</dbReference>
<comment type="caution">
    <text evidence="1">The sequence shown here is derived from an EMBL/GenBank/DDBJ whole genome shotgun (WGS) entry which is preliminary data.</text>
</comment>
<keyword evidence="2" id="KW-1185">Reference proteome</keyword>